<accession>A0AAW0C923</accession>
<sequence length="101" mass="11075">MSIVLRVSAIETACLPHSSTDRGLSMKVATVGGENPTSLGVNWHPAAEFADSSENRFHTICSRQNRWVFFGRPGGGRTQYFILGQSTGHPGLGIFGFFPWY</sequence>
<dbReference type="AlphaFoldDB" id="A0AAW0C923"/>
<protein>
    <submittedName>
        <fullName evidence="1">Uncharacterized protein</fullName>
    </submittedName>
</protein>
<dbReference type="EMBL" id="JAWWNJ010000020">
    <property type="protein sequence ID" value="KAK7034832.1"/>
    <property type="molecule type" value="Genomic_DNA"/>
</dbReference>
<proteinExistence type="predicted"/>
<reference evidence="1 2" key="1">
    <citation type="journal article" date="2024" name="J Genomics">
        <title>Draft genome sequencing and assembly of Favolaschia claudopus CIRM-BRFM 2984 isolated from oak limbs.</title>
        <authorList>
            <person name="Navarro D."/>
            <person name="Drula E."/>
            <person name="Chaduli D."/>
            <person name="Cazenave R."/>
            <person name="Ahrendt S."/>
            <person name="Wang J."/>
            <person name="Lipzen A."/>
            <person name="Daum C."/>
            <person name="Barry K."/>
            <person name="Grigoriev I.V."/>
            <person name="Favel A."/>
            <person name="Rosso M.N."/>
            <person name="Martin F."/>
        </authorList>
    </citation>
    <scope>NUCLEOTIDE SEQUENCE [LARGE SCALE GENOMIC DNA]</scope>
    <source>
        <strain evidence="1 2">CIRM-BRFM 2984</strain>
    </source>
</reference>
<gene>
    <name evidence="1" type="ORF">R3P38DRAFT_2771900</name>
</gene>
<organism evidence="1 2">
    <name type="scientific">Favolaschia claudopus</name>
    <dbReference type="NCBI Taxonomy" id="2862362"/>
    <lineage>
        <taxon>Eukaryota</taxon>
        <taxon>Fungi</taxon>
        <taxon>Dikarya</taxon>
        <taxon>Basidiomycota</taxon>
        <taxon>Agaricomycotina</taxon>
        <taxon>Agaricomycetes</taxon>
        <taxon>Agaricomycetidae</taxon>
        <taxon>Agaricales</taxon>
        <taxon>Marasmiineae</taxon>
        <taxon>Mycenaceae</taxon>
        <taxon>Favolaschia</taxon>
    </lineage>
</organism>
<evidence type="ECO:0000313" key="1">
    <source>
        <dbReference type="EMBL" id="KAK7034832.1"/>
    </source>
</evidence>
<keyword evidence="2" id="KW-1185">Reference proteome</keyword>
<comment type="caution">
    <text evidence="1">The sequence shown here is derived from an EMBL/GenBank/DDBJ whole genome shotgun (WGS) entry which is preliminary data.</text>
</comment>
<dbReference type="Proteomes" id="UP001362999">
    <property type="component" value="Unassembled WGS sequence"/>
</dbReference>
<name>A0AAW0C923_9AGAR</name>
<evidence type="ECO:0000313" key="2">
    <source>
        <dbReference type="Proteomes" id="UP001362999"/>
    </source>
</evidence>